<sequence>MVDEVPDHNIIINEYPNTNLPIVKLNNDLNRLFFRHWEIKMIFPTMVFILLISGISIYFICIHPFILSTTWKIFCVINIFISLAMFLWSYISAMCMDPGFLPYDWFTTQKTKYTWREQLEGLAITREQHDYATSHPRPAGSCFSHSYGRLVLRPDHICGWIANWVGKRNHKQFILMMLYGSLFASSLAWPRLLIKSSIAHVSDSFDSLGQLAIVIECIFTVGLLSGFISQICDLKFNLTHLDKLKAKKSFKDPDAIKYRSGFYDVCGHKSKCLWAIPTPAFDDIIPFDIEDPNQVKQQTQSLVLIQFQNVPILDEDDFL</sequence>
<evidence type="ECO:0000256" key="2">
    <source>
        <dbReference type="ARBA" id="ARBA00022679"/>
    </source>
</evidence>
<keyword evidence="4 7" id="KW-1133">Transmembrane helix</keyword>
<keyword evidence="10" id="KW-1185">Reference proteome</keyword>
<dbReference type="InterPro" id="IPR001594">
    <property type="entry name" value="Palmitoyltrfase_DHHC"/>
</dbReference>
<evidence type="ECO:0000256" key="6">
    <source>
        <dbReference type="ARBA" id="ARBA00023315"/>
    </source>
</evidence>
<evidence type="ECO:0000256" key="5">
    <source>
        <dbReference type="ARBA" id="ARBA00023136"/>
    </source>
</evidence>
<keyword evidence="3 7" id="KW-0812">Transmembrane</keyword>
<feature type="transmembrane region" description="Helical" evidence="7">
    <location>
        <begin position="71"/>
        <end position="91"/>
    </location>
</feature>
<dbReference type="PROSITE" id="PS50216">
    <property type="entry name" value="DHHC"/>
    <property type="match status" value="1"/>
</dbReference>
<accession>A0ABR2IBA3</accession>
<dbReference type="PANTHER" id="PTHR12246">
    <property type="entry name" value="PALMITOYLTRANSFERASE ZDHHC16"/>
    <property type="match status" value="1"/>
</dbReference>
<comment type="similarity">
    <text evidence="7">Belongs to the DHHC palmitoyltransferase family.</text>
</comment>
<comment type="subcellular location">
    <subcellularLocation>
        <location evidence="1">Membrane</location>
        <topology evidence="1">Multi-pass membrane protein</topology>
    </subcellularLocation>
</comment>
<keyword evidence="2 7" id="KW-0808">Transferase</keyword>
<evidence type="ECO:0000256" key="3">
    <source>
        <dbReference type="ARBA" id="ARBA00022692"/>
    </source>
</evidence>
<evidence type="ECO:0000256" key="7">
    <source>
        <dbReference type="RuleBase" id="RU079119"/>
    </source>
</evidence>
<dbReference type="EC" id="2.3.1.225" evidence="7"/>
<evidence type="ECO:0000313" key="9">
    <source>
        <dbReference type="EMBL" id="KAK8860282.1"/>
    </source>
</evidence>
<feature type="domain" description="Palmitoyltransferase DHHC" evidence="8">
    <location>
        <begin position="129"/>
        <end position="245"/>
    </location>
</feature>
<comment type="domain">
    <text evidence="7">The DHHC domain is required for palmitoyltransferase activity.</text>
</comment>
<dbReference type="InterPro" id="IPR039859">
    <property type="entry name" value="PFA4/ZDH16/20/ERF2-like"/>
</dbReference>
<feature type="transmembrane region" description="Helical" evidence="7">
    <location>
        <begin position="209"/>
        <end position="228"/>
    </location>
</feature>
<keyword evidence="6 7" id="KW-0012">Acyltransferase</keyword>
<dbReference type="Proteomes" id="UP001470230">
    <property type="component" value="Unassembled WGS sequence"/>
</dbReference>
<keyword evidence="5 7" id="KW-0472">Membrane</keyword>
<dbReference type="EMBL" id="JAPFFF010000018">
    <property type="protein sequence ID" value="KAK8860282.1"/>
    <property type="molecule type" value="Genomic_DNA"/>
</dbReference>
<dbReference type="Pfam" id="PF01529">
    <property type="entry name" value="DHHC"/>
    <property type="match status" value="1"/>
</dbReference>
<name>A0ABR2IBA3_9EUKA</name>
<evidence type="ECO:0000256" key="1">
    <source>
        <dbReference type="ARBA" id="ARBA00004141"/>
    </source>
</evidence>
<feature type="transmembrane region" description="Helical" evidence="7">
    <location>
        <begin position="173"/>
        <end position="189"/>
    </location>
</feature>
<evidence type="ECO:0000313" key="10">
    <source>
        <dbReference type="Proteomes" id="UP001470230"/>
    </source>
</evidence>
<feature type="transmembrane region" description="Helical" evidence="7">
    <location>
        <begin position="41"/>
        <end position="65"/>
    </location>
</feature>
<organism evidence="9 10">
    <name type="scientific">Tritrichomonas musculus</name>
    <dbReference type="NCBI Taxonomy" id="1915356"/>
    <lineage>
        <taxon>Eukaryota</taxon>
        <taxon>Metamonada</taxon>
        <taxon>Parabasalia</taxon>
        <taxon>Tritrichomonadida</taxon>
        <taxon>Tritrichomonadidae</taxon>
        <taxon>Tritrichomonas</taxon>
    </lineage>
</organism>
<evidence type="ECO:0000259" key="8">
    <source>
        <dbReference type="Pfam" id="PF01529"/>
    </source>
</evidence>
<comment type="catalytic activity">
    <reaction evidence="7">
        <text>L-cysteinyl-[protein] + hexadecanoyl-CoA = S-hexadecanoyl-L-cysteinyl-[protein] + CoA</text>
        <dbReference type="Rhea" id="RHEA:36683"/>
        <dbReference type="Rhea" id="RHEA-COMP:10131"/>
        <dbReference type="Rhea" id="RHEA-COMP:11032"/>
        <dbReference type="ChEBI" id="CHEBI:29950"/>
        <dbReference type="ChEBI" id="CHEBI:57287"/>
        <dbReference type="ChEBI" id="CHEBI:57379"/>
        <dbReference type="ChEBI" id="CHEBI:74151"/>
        <dbReference type="EC" id="2.3.1.225"/>
    </reaction>
</comment>
<proteinExistence type="inferred from homology"/>
<comment type="caution">
    <text evidence="9">The sequence shown here is derived from an EMBL/GenBank/DDBJ whole genome shotgun (WGS) entry which is preliminary data.</text>
</comment>
<protein>
    <recommendedName>
        <fullName evidence="7">Palmitoyltransferase</fullName>
        <ecNumber evidence="7">2.3.1.225</ecNumber>
    </recommendedName>
</protein>
<gene>
    <name evidence="9" type="ORF">M9Y10_011946</name>
</gene>
<reference evidence="9 10" key="1">
    <citation type="submission" date="2024-04" db="EMBL/GenBank/DDBJ databases">
        <title>Tritrichomonas musculus Genome.</title>
        <authorList>
            <person name="Alves-Ferreira E."/>
            <person name="Grigg M."/>
            <person name="Lorenzi H."/>
            <person name="Galac M."/>
        </authorList>
    </citation>
    <scope>NUCLEOTIDE SEQUENCE [LARGE SCALE GENOMIC DNA]</scope>
    <source>
        <strain evidence="9 10">EAF2021</strain>
    </source>
</reference>
<evidence type="ECO:0000256" key="4">
    <source>
        <dbReference type="ARBA" id="ARBA00022989"/>
    </source>
</evidence>